<dbReference type="Proteomes" id="UP000611629">
    <property type="component" value="Unassembled WGS sequence"/>
</dbReference>
<evidence type="ECO:0000313" key="1">
    <source>
        <dbReference type="EMBL" id="NYB73496.1"/>
    </source>
</evidence>
<gene>
    <name evidence="1" type="ORF">HZF24_05020</name>
</gene>
<name>A0A974BIK0_SEDHY</name>
<dbReference type="EMBL" id="JACBNQ010000003">
    <property type="protein sequence ID" value="NYB73496.1"/>
    <property type="molecule type" value="Genomic_DNA"/>
</dbReference>
<comment type="caution">
    <text evidence="1">The sequence shown here is derived from an EMBL/GenBank/DDBJ whole genome shotgun (WGS) entry which is preliminary data.</text>
</comment>
<accession>A0A974BIK0</accession>
<sequence length="197" mass="22846">MAKGRKRTTNLTFMEKDKRLFQGISKCGKAITPLIEKYYNISQKRIDRFVKQGYLIKSSAIWENKSIMCYGLSEKGKKWVKNNIHTVNSLYKPARGATHDIALFQEYSKLSRKEQDLSLTETDISRQNKLSYASPVDLYIPPYQDESGIIIQGQAIEIITPAYSKDDIEKKAIYVEECLKTSNFKQIFVNYKHTREL</sequence>
<organism evidence="1 2">
    <name type="scientific">Sedimentibacter hydroxybenzoicus DSM 7310</name>
    <dbReference type="NCBI Taxonomy" id="1123245"/>
    <lineage>
        <taxon>Bacteria</taxon>
        <taxon>Bacillati</taxon>
        <taxon>Bacillota</taxon>
        <taxon>Tissierellia</taxon>
        <taxon>Sedimentibacter</taxon>
    </lineage>
</organism>
<dbReference type="RefSeq" id="WP_179237190.1">
    <property type="nucleotide sequence ID" value="NZ_JACBNQ010000003.1"/>
</dbReference>
<keyword evidence="2" id="KW-1185">Reference proteome</keyword>
<reference evidence="1" key="1">
    <citation type="submission" date="2020-07" db="EMBL/GenBank/DDBJ databases">
        <title>Genomic analysis of a strain of Sedimentibacter Hydroxybenzoicus DSM7310.</title>
        <authorList>
            <person name="Ma S."/>
        </authorList>
    </citation>
    <scope>NUCLEOTIDE SEQUENCE</scope>
    <source>
        <strain evidence="1">DSM 7310</strain>
    </source>
</reference>
<protein>
    <submittedName>
        <fullName evidence="1">Uncharacterized protein</fullName>
    </submittedName>
</protein>
<evidence type="ECO:0000313" key="2">
    <source>
        <dbReference type="Proteomes" id="UP000611629"/>
    </source>
</evidence>
<dbReference type="AlphaFoldDB" id="A0A974BIK0"/>
<proteinExistence type="predicted"/>